<accession>A0A1G2DAN6</accession>
<feature type="compositionally biased region" description="Basic and acidic residues" evidence="1">
    <location>
        <begin position="49"/>
        <end position="59"/>
    </location>
</feature>
<dbReference type="Proteomes" id="UP000178099">
    <property type="component" value="Unassembled WGS sequence"/>
</dbReference>
<evidence type="ECO:0000313" key="2">
    <source>
        <dbReference type="EMBL" id="OGZ10676.1"/>
    </source>
</evidence>
<evidence type="ECO:0000313" key="3">
    <source>
        <dbReference type="Proteomes" id="UP000178099"/>
    </source>
</evidence>
<name>A0A1G2DAN6_9BACT</name>
<organism evidence="2 3">
    <name type="scientific">Candidatus Lloydbacteria bacterium RIFCSPHIGHO2_02_FULL_51_22</name>
    <dbReference type="NCBI Taxonomy" id="1798663"/>
    <lineage>
        <taxon>Bacteria</taxon>
        <taxon>Candidatus Lloydiibacteriota</taxon>
    </lineage>
</organism>
<feature type="compositionally biased region" description="Polar residues" evidence="1">
    <location>
        <begin position="74"/>
        <end position="87"/>
    </location>
</feature>
<feature type="region of interest" description="Disordered" evidence="1">
    <location>
        <begin position="49"/>
        <end position="87"/>
    </location>
</feature>
<sequence>MIRCRIENKKKNVESENLEKGKAVKKYDFLTAFGFVPVAASWPPSVVVDKNKKNDKTGDGGEIGDGETPINDWLDQNVNENNSLHHK</sequence>
<comment type="caution">
    <text evidence="2">The sequence shown here is derived from an EMBL/GenBank/DDBJ whole genome shotgun (WGS) entry which is preliminary data.</text>
</comment>
<proteinExistence type="predicted"/>
<dbReference type="AlphaFoldDB" id="A0A1G2DAN6"/>
<dbReference type="EMBL" id="MHLN01000035">
    <property type="protein sequence ID" value="OGZ10676.1"/>
    <property type="molecule type" value="Genomic_DNA"/>
</dbReference>
<protein>
    <submittedName>
        <fullName evidence="2">Uncharacterized protein</fullName>
    </submittedName>
</protein>
<gene>
    <name evidence="2" type="ORF">A3D67_02285</name>
</gene>
<reference evidence="2 3" key="1">
    <citation type="journal article" date="2016" name="Nat. Commun.">
        <title>Thousands of microbial genomes shed light on interconnected biogeochemical processes in an aquifer system.</title>
        <authorList>
            <person name="Anantharaman K."/>
            <person name="Brown C.T."/>
            <person name="Hug L.A."/>
            <person name="Sharon I."/>
            <person name="Castelle C.J."/>
            <person name="Probst A.J."/>
            <person name="Thomas B.C."/>
            <person name="Singh A."/>
            <person name="Wilkins M.J."/>
            <person name="Karaoz U."/>
            <person name="Brodie E.L."/>
            <person name="Williams K.H."/>
            <person name="Hubbard S.S."/>
            <person name="Banfield J.F."/>
        </authorList>
    </citation>
    <scope>NUCLEOTIDE SEQUENCE [LARGE SCALE GENOMIC DNA]</scope>
</reference>
<evidence type="ECO:0000256" key="1">
    <source>
        <dbReference type="SAM" id="MobiDB-lite"/>
    </source>
</evidence>